<keyword evidence="1" id="KW-0472">Membrane</keyword>
<organism evidence="2 3">
    <name type="scientific">Crotalus adamanteus</name>
    <name type="common">Eastern diamondback rattlesnake</name>
    <dbReference type="NCBI Taxonomy" id="8729"/>
    <lineage>
        <taxon>Eukaryota</taxon>
        <taxon>Metazoa</taxon>
        <taxon>Chordata</taxon>
        <taxon>Craniata</taxon>
        <taxon>Vertebrata</taxon>
        <taxon>Euteleostomi</taxon>
        <taxon>Lepidosauria</taxon>
        <taxon>Squamata</taxon>
        <taxon>Bifurcata</taxon>
        <taxon>Unidentata</taxon>
        <taxon>Episquamata</taxon>
        <taxon>Toxicofera</taxon>
        <taxon>Serpentes</taxon>
        <taxon>Colubroidea</taxon>
        <taxon>Viperidae</taxon>
        <taxon>Crotalinae</taxon>
        <taxon>Crotalus</taxon>
    </lineage>
</organism>
<evidence type="ECO:0000313" key="2">
    <source>
        <dbReference type="EMBL" id="KAK9401910.1"/>
    </source>
</evidence>
<evidence type="ECO:0000256" key="1">
    <source>
        <dbReference type="SAM" id="Phobius"/>
    </source>
</evidence>
<accession>A0AAW1BJK4</accession>
<sequence>MPCTCGNWRRWIRPLVATVYLVGLLVAVPLCVWELQKLEVGVHTKAWFIADIRADVTEQVRNVERTVFGQPRKMFFGEDHEQNEHTSLLSTSSQDPISTATSVPSSPVGHYQGFGHTLTPTTPSDPIATDLCNSVEENEDFSVQSDKRIDKI</sequence>
<keyword evidence="1 2" id="KW-0812">Transmembrane</keyword>
<keyword evidence="3" id="KW-1185">Reference proteome</keyword>
<gene>
    <name evidence="2" type="ORF">NXF25_010266</name>
</gene>
<dbReference type="EMBL" id="JAOTOJ010000004">
    <property type="protein sequence ID" value="KAK9401910.1"/>
    <property type="molecule type" value="Genomic_DNA"/>
</dbReference>
<comment type="caution">
    <text evidence="2">The sequence shown here is derived from an EMBL/GenBank/DDBJ whole genome shotgun (WGS) entry which is preliminary data.</text>
</comment>
<keyword evidence="1" id="KW-1133">Transmembrane helix</keyword>
<protein>
    <submittedName>
        <fullName evidence="2">Transmembrane protein</fullName>
    </submittedName>
</protein>
<name>A0AAW1BJK4_CROAD</name>
<proteinExistence type="predicted"/>
<dbReference type="Proteomes" id="UP001474421">
    <property type="component" value="Unassembled WGS sequence"/>
</dbReference>
<reference evidence="2 3" key="1">
    <citation type="journal article" date="2024" name="Proc. Natl. Acad. Sci. U.S.A.">
        <title>The genetic regulatory architecture and epigenomic basis for age-related changes in rattlesnake venom.</title>
        <authorList>
            <person name="Hogan M.P."/>
            <person name="Holding M.L."/>
            <person name="Nystrom G.S."/>
            <person name="Colston T.J."/>
            <person name="Bartlett D.A."/>
            <person name="Mason A.J."/>
            <person name="Ellsworth S.A."/>
            <person name="Rautsaw R.M."/>
            <person name="Lawrence K.C."/>
            <person name="Strickland J.L."/>
            <person name="He B."/>
            <person name="Fraser P."/>
            <person name="Margres M.J."/>
            <person name="Gilbert D.M."/>
            <person name="Gibbs H.L."/>
            <person name="Parkinson C.L."/>
            <person name="Rokyta D.R."/>
        </authorList>
    </citation>
    <scope>NUCLEOTIDE SEQUENCE [LARGE SCALE GENOMIC DNA]</scope>
    <source>
        <strain evidence="2">DRR0105</strain>
    </source>
</reference>
<dbReference type="AlphaFoldDB" id="A0AAW1BJK4"/>
<feature type="transmembrane region" description="Helical" evidence="1">
    <location>
        <begin position="12"/>
        <end position="33"/>
    </location>
</feature>
<evidence type="ECO:0000313" key="3">
    <source>
        <dbReference type="Proteomes" id="UP001474421"/>
    </source>
</evidence>